<dbReference type="GO" id="GO:0000272">
    <property type="term" value="P:polysaccharide catabolic process"/>
    <property type="evidence" value="ECO:0007669"/>
    <property type="project" value="InterPro"/>
</dbReference>
<evidence type="ECO:0000256" key="1">
    <source>
        <dbReference type="SAM" id="Phobius"/>
    </source>
</evidence>
<dbReference type="PROSITE" id="PS51766">
    <property type="entry name" value="DOCKERIN"/>
    <property type="match status" value="1"/>
</dbReference>
<dbReference type="STRING" id="297318.BK138_23080"/>
<reference evidence="4 5" key="1">
    <citation type="submission" date="2016-11" db="EMBL/GenBank/DDBJ databases">
        <title>Paenibacillus species isolates.</title>
        <authorList>
            <person name="Beno S.M."/>
        </authorList>
    </citation>
    <scope>NUCLEOTIDE SEQUENCE [LARGE SCALE GENOMIC DNA]</scope>
    <source>
        <strain evidence="4 5">FSL R5-0378</strain>
    </source>
</reference>
<name>A0A1R1EKI1_9BACL</name>
<dbReference type="AlphaFoldDB" id="A0A1R1EKI1"/>
<dbReference type="InterPro" id="IPR016134">
    <property type="entry name" value="Dockerin_dom"/>
</dbReference>
<dbReference type="SMART" id="SM00060">
    <property type="entry name" value="FN3"/>
    <property type="match status" value="1"/>
</dbReference>
<dbReference type="Pfam" id="PF00404">
    <property type="entry name" value="Dockerin_1"/>
    <property type="match status" value="1"/>
</dbReference>
<dbReference type="Gene3D" id="1.10.1330.10">
    <property type="entry name" value="Dockerin domain"/>
    <property type="match status" value="1"/>
</dbReference>
<gene>
    <name evidence="4" type="ORF">BK138_23080</name>
</gene>
<feature type="domain" description="Dockerin" evidence="3">
    <location>
        <begin position="583"/>
        <end position="646"/>
    </location>
</feature>
<dbReference type="Gene3D" id="2.60.40.10">
    <property type="entry name" value="Immunoglobulins"/>
    <property type="match status" value="1"/>
</dbReference>
<keyword evidence="1" id="KW-1133">Transmembrane helix</keyword>
<organism evidence="4 5">
    <name type="scientific">Paenibacillus rhizosphaerae</name>
    <dbReference type="NCBI Taxonomy" id="297318"/>
    <lineage>
        <taxon>Bacteria</taxon>
        <taxon>Bacillati</taxon>
        <taxon>Bacillota</taxon>
        <taxon>Bacilli</taxon>
        <taxon>Bacillales</taxon>
        <taxon>Paenibacillaceae</taxon>
        <taxon>Paenibacillus</taxon>
    </lineage>
</organism>
<sequence>MNGQKRNNTTGRAVISVVISLIMLFGAILQLLVVPGQASAAPGVVWEPIDGGGLRADASANSSSRDPSIATWNNHLYAAWPHQKGGFGQPEIRVMQWDGSDWSPADDGSGLNFGSNSSASNPSLAVYKGCLYAIWSERTSSSVPQIRVKKNCGDGGGWVSTSGNDPVSGSGRGEMPVLLVYHDDLYATWIGTSDGSPGRKIQVKKFDGSVWTNEAVDMTFVPNGTVFGPRLAVYQDELYLTWSEQMVDSPYYSYIPVMKRTVNSAGKVTWANVSGNSGITNTTTSAGSPVLQAYNGLLYAVWRDNNPAQLKVSSFDGSTWSPVGSGNLDKPEGVQSQSPNLFVYNQKLVAVWNDVKSQGFQWKQRVEEYDGTNWSSADQGLAGTNLGNVTSFATLNNAMYLAWSDVSKIYVSERREPPAAPTGLQAVAGNKEAELSWNLGSGVANYKIYQGTASGVYRPDPIATVDGTTGHYKVQGLEGGKTYYFVVTAVNGNGESSFSVEASAQLTKQLATVSYVPGDHGTISRTSEQVEIGGHPASVPTVTPDEGYHFAGWSSDGGITKFSSQEIAASTVTADVTYTAYYTAFVMGDADGDGKVTAADALLLSKYIKGKITLTPEQLQALDMNGDGKWDDEDVKAILAVSVGKG</sequence>
<evidence type="ECO:0008006" key="6">
    <source>
        <dbReference type="Google" id="ProtNLM"/>
    </source>
</evidence>
<dbReference type="InterPro" id="IPR044060">
    <property type="entry name" value="Bacterial_rp_domain"/>
</dbReference>
<dbReference type="PROSITE" id="PS50853">
    <property type="entry name" value="FN3"/>
    <property type="match status" value="1"/>
</dbReference>
<dbReference type="RefSeq" id="WP_076173143.1">
    <property type="nucleotide sequence ID" value="NZ_MRTP01000007.1"/>
</dbReference>
<dbReference type="CDD" id="cd14256">
    <property type="entry name" value="Dockerin_I"/>
    <property type="match status" value="1"/>
</dbReference>
<dbReference type="Pfam" id="PF18998">
    <property type="entry name" value="Flg_new_2"/>
    <property type="match status" value="1"/>
</dbReference>
<dbReference type="EMBL" id="MRTP01000007">
    <property type="protein sequence ID" value="OMF52321.1"/>
    <property type="molecule type" value="Genomic_DNA"/>
</dbReference>
<protein>
    <recommendedName>
        <fullName evidence="6">Dockerin domain-containing protein</fullName>
    </recommendedName>
</protein>
<dbReference type="InterPro" id="IPR036116">
    <property type="entry name" value="FN3_sf"/>
</dbReference>
<dbReference type="CDD" id="cd00063">
    <property type="entry name" value="FN3"/>
    <property type="match status" value="1"/>
</dbReference>
<keyword evidence="5" id="KW-1185">Reference proteome</keyword>
<dbReference type="SUPFAM" id="SSF63446">
    <property type="entry name" value="Type I dockerin domain"/>
    <property type="match status" value="1"/>
</dbReference>
<proteinExistence type="predicted"/>
<evidence type="ECO:0000259" key="2">
    <source>
        <dbReference type="PROSITE" id="PS50853"/>
    </source>
</evidence>
<dbReference type="InterPro" id="IPR036439">
    <property type="entry name" value="Dockerin_dom_sf"/>
</dbReference>
<keyword evidence="1" id="KW-0812">Transmembrane</keyword>
<evidence type="ECO:0000313" key="5">
    <source>
        <dbReference type="Proteomes" id="UP000187172"/>
    </source>
</evidence>
<feature type="transmembrane region" description="Helical" evidence="1">
    <location>
        <begin position="12"/>
        <end position="33"/>
    </location>
</feature>
<dbReference type="SUPFAM" id="SSF49265">
    <property type="entry name" value="Fibronectin type III"/>
    <property type="match status" value="1"/>
</dbReference>
<evidence type="ECO:0000313" key="4">
    <source>
        <dbReference type="EMBL" id="OMF52321.1"/>
    </source>
</evidence>
<dbReference type="GO" id="GO:0004553">
    <property type="term" value="F:hydrolase activity, hydrolyzing O-glycosyl compounds"/>
    <property type="evidence" value="ECO:0007669"/>
    <property type="project" value="InterPro"/>
</dbReference>
<dbReference type="Pfam" id="PF00041">
    <property type="entry name" value="fn3"/>
    <property type="match status" value="1"/>
</dbReference>
<dbReference type="InterPro" id="IPR013783">
    <property type="entry name" value="Ig-like_fold"/>
</dbReference>
<feature type="domain" description="Fibronectin type-III" evidence="2">
    <location>
        <begin position="417"/>
        <end position="510"/>
    </location>
</feature>
<comment type="caution">
    <text evidence="4">The sequence shown here is derived from an EMBL/GenBank/DDBJ whole genome shotgun (WGS) entry which is preliminary data.</text>
</comment>
<dbReference type="Proteomes" id="UP000187172">
    <property type="component" value="Unassembled WGS sequence"/>
</dbReference>
<keyword evidence="1" id="KW-0472">Membrane</keyword>
<accession>A0A1R1EKI1</accession>
<dbReference type="InterPro" id="IPR002105">
    <property type="entry name" value="Dockerin_1_rpt"/>
</dbReference>
<evidence type="ECO:0000259" key="3">
    <source>
        <dbReference type="PROSITE" id="PS51766"/>
    </source>
</evidence>
<dbReference type="InterPro" id="IPR003961">
    <property type="entry name" value="FN3_dom"/>
</dbReference>